<evidence type="ECO:0000313" key="2">
    <source>
        <dbReference type="Proteomes" id="UP001283361"/>
    </source>
</evidence>
<organism evidence="1 2">
    <name type="scientific">Elysia crispata</name>
    <name type="common">lettuce slug</name>
    <dbReference type="NCBI Taxonomy" id="231223"/>
    <lineage>
        <taxon>Eukaryota</taxon>
        <taxon>Metazoa</taxon>
        <taxon>Spiralia</taxon>
        <taxon>Lophotrochozoa</taxon>
        <taxon>Mollusca</taxon>
        <taxon>Gastropoda</taxon>
        <taxon>Heterobranchia</taxon>
        <taxon>Euthyneura</taxon>
        <taxon>Panpulmonata</taxon>
        <taxon>Sacoglossa</taxon>
        <taxon>Placobranchoidea</taxon>
        <taxon>Plakobranchidae</taxon>
        <taxon>Elysia</taxon>
    </lineage>
</organism>
<gene>
    <name evidence="1" type="ORF">RRG08_060855</name>
</gene>
<reference evidence="1" key="1">
    <citation type="journal article" date="2023" name="G3 (Bethesda)">
        <title>A reference genome for the long-term kleptoplast-retaining sea slug Elysia crispata morphotype clarki.</title>
        <authorList>
            <person name="Eastman K.E."/>
            <person name="Pendleton A.L."/>
            <person name="Shaikh M.A."/>
            <person name="Suttiyut T."/>
            <person name="Ogas R."/>
            <person name="Tomko P."/>
            <person name="Gavelis G."/>
            <person name="Widhalm J.R."/>
            <person name="Wisecaver J.H."/>
        </authorList>
    </citation>
    <scope>NUCLEOTIDE SEQUENCE</scope>
    <source>
        <strain evidence="1">ECLA1</strain>
    </source>
</reference>
<accession>A0AAE1DGD4</accession>
<comment type="caution">
    <text evidence="1">The sequence shown here is derived from an EMBL/GenBank/DDBJ whole genome shotgun (WGS) entry which is preliminary data.</text>
</comment>
<dbReference type="Proteomes" id="UP001283361">
    <property type="component" value="Unassembled WGS sequence"/>
</dbReference>
<proteinExistence type="predicted"/>
<protein>
    <submittedName>
        <fullName evidence="1">Uncharacterized protein</fullName>
    </submittedName>
</protein>
<sequence length="190" mass="21525">MIRVHARNLSFLVRSECIPKDVMIQRSTEERGMLWCLDGGEMMGALHWFKWLAHSHLTGLGREKAGVCALFSWAVGINTESAAIQAKLVNASLVFRLRFTRRPQSIQARIVYNICRSHACVDQTCSASAFWFRIIEMLIKLCLNQACHRHLSTPTILDPMTQGMKSVSNDYSFTQTVGLGGLSFKYSLRR</sequence>
<evidence type="ECO:0000313" key="1">
    <source>
        <dbReference type="EMBL" id="KAK3768493.1"/>
    </source>
</evidence>
<keyword evidence="2" id="KW-1185">Reference proteome</keyword>
<dbReference type="EMBL" id="JAWDGP010004054">
    <property type="protein sequence ID" value="KAK3768493.1"/>
    <property type="molecule type" value="Genomic_DNA"/>
</dbReference>
<name>A0AAE1DGD4_9GAST</name>
<dbReference type="AlphaFoldDB" id="A0AAE1DGD4"/>